<dbReference type="Gene3D" id="3.30.70.580">
    <property type="entry name" value="Pseudouridine synthase I, catalytic domain, N-terminal subdomain"/>
    <property type="match status" value="1"/>
</dbReference>
<dbReference type="SUPFAM" id="SSF55120">
    <property type="entry name" value="Pseudouridine synthase"/>
    <property type="match status" value="1"/>
</dbReference>
<comment type="catalytic activity">
    <reaction evidence="4 5">
        <text>uridine(38/39/40) in tRNA = pseudouridine(38/39/40) in tRNA</text>
        <dbReference type="Rhea" id="RHEA:22376"/>
        <dbReference type="Rhea" id="RHEA-COMP:10085"/>
        <dbReference type="Rhea" id="RHEA-COMP:10087"/>
        <dbReference type="ChEBI" id="CHEBI:65314"/>
        <dbReference type="ChEBI" id="CHEBI:65315"/>
        <dbReference type="EC" id="5.4.99.12"/>
    </reaction>
</comment>
<dbReference type="NCBIfam" id="TIGR00071">
    <property type="entry name" value="hisT_truA"/>
    <property type="match status" value="1"/>
</dbReference>
<sequence length="270" mass="29186">MPRVRLDIAYDGTDFSGWAAQPGRRTCQGVLEAAISTVMRTPVRVTVAGRTDAGVHATGQVAHVDLADDPEPRLEHRLSSLVRERDLVVRAATVAPEGFDARFSALHRRYEYRIQTRVADPLARRTSAFVPQELDVEAMSRAAAVLVGLHDFAAFCKPREGATTIRTLQAFTWEARGDMLVAAVRADAFCHSMVRSLVGACVGVGEGRMDLAQAAALLEVPERSNGFRLMPAQGLTLVEVGYPPDAELAAQAQRARARRSAEDLRAAAGA</sequence>
<dbReference type="InterPro" id="IPR001406">
    <property type="entry name" value="PsdUridine_synth_TruA"/>
</dbReference>
<dbReference type="EMBL" id="BAAAQT010000004">
    <property type="protein sequence ID" value="GAA2171426.1"/>
    <property type="molecule type" value="Genomic_DNA"/>
</dbReference>
<dbReference type="Gene3D" id="3.30.70.660">
    <property type="entry name" value="Pseudouridine synthase I, catalytic domain, C-terminal subdomain"/>
    <property type="match status" value="1"/>
</dbReference>
<evidence type="ECO:0000256" key="4">
    <source>
        <dbReference type="HAMAP-Rule" id="MF_00171"/>
    </source>
</evidence>
<feature type="binding site" evidence="4">
    <location>
        <position position="110"/>
    </location>
    <ligand>
        <name>substrate</name>
    </ligand>
</feature>
<dbReference type="EC" id="5.4.99.12" evidence="4"/>
<dbReference type="InterPro" id="IPR020103">
    <property type="entry name" value="PsdUridine_synth_cat_dom_sf"/>
</dbReference>
<dbReference type="Proteomes" id="UP001501599">
    <property type="component" value="Unassembled WGS sequence"/>
</dbReference>
<dbReference type="RefSeq" id="WP_344340016.1">
    <property type="nucleotide sequence ID" value="NZ_BAAAQT010000004.1"/>
</dbReference>
<dbReference type="PANTHER" id="PTHR11142">
    <property type="entry name" value="PSEUDOURIDYLATE SYNTHASE"/>
    <property type="match status" value="1"/>
</dbReference>
<feature type="domain" description="Pseudouridine synthase I TruA alpha/beta" evidence="6">
    <location>
        <begin position="9"/>
        <end position="103"/>
    </location>
</feature>
<dbReference type="Pfam" id="PF01416">
    <property type="entry name" value="PseudoU_synth_1"/>
    <property type="match status" value="2"/>
</dbReference>
<dbReference type="CDD" id="cd02570">
    <property type="entry name" value="PseudoU_synth_EcTruA"/>
    <property type="match status" value="1"/>
</dbReference>
<comment type="function">
    <text evidence="4">Formation of pseudouridine at positions 38, 39 and 40 in the anticodon stem and loop of transfer RNAs.</text>
</comment>
<evidence type="ECO:0000256" key="5">
    <source>
        <dbReference type="RuleBase" id="RU003792"/>
    </source>
</evidence>
<dbReference type="InterPro" id="IPR020094">
    <property type="entry name" value="TruA/RsuA/RluB/E/F_N"/>
</dbReference>
<keyword evidence="3 4" id="KW-0413">Isomerase</keyword>
<dbReference type="HAMAP" id="MF_00171">
    <property type="entry name" value="TruA"/>
    <property type="match status" value="1"/>
</dbReference>
<reference evidence="7 8" key="1">
    <citation type="journal article" date="2019" name="Int. J. Syst. Evol. Microbiol.">
        <title>The Global Catalogue of Microorganisms (GCM) 10K type strain sequencing project: providing services to taxonomists for standard genome sequencing and annotation.</title>
        <authorList>
            <consortium name="The Broad Institute Genomics Platform"/>
            <consortium name="The Broad Institute Genome Sequencing Center for Infectious Disease"/>
            <person name="Wu L."/>
            <person name="Ma J."/>
        </authorList>
    </citation>
    <scope>NUCLEOTIDE SEQUENCE [LARGE SCALE GENOMIC DNA]</scope>
    <source>
        <strain evidence="7 8">JCM 16026</strain>
    </source>
</reference>
<gene>
    <name evidence="4 7" type="primary">truA</name>
    <name evidence="7" type="ORF">GCM10009846_05220</name>
</gene>
<evidence type="ECO:0000256" key="3">
    <source>
        <dbReference type="ARBA" id="ARBA00023235"/>
    </source>
</evidence>
<proteinExistence type="inferred from homology"/>
<dbReference type="PIRSF" id="PIRSF001430">
    <property type="entry name" value="tRNA_psdUrid_synth"/>
    <property type="match status" value="1"/>
</dbReference>
<evidence type="ECO:0000313" key="7">
    <source>
        <dbReference type="EMBL" id="GAA2171426.1"/>
    </source>
</evidence>
<protein>
    <recommendedName>
        <fullName evidence="4">tRNA pseudouridine synthase A</fullName>
        <ecNumber evidence="4">5.4.99.12</ecNumber>
    </recommendedName>
    <alternativeName>
        <fullName evidence="4">tRNA pseudouridine(38-40) synthase</fullName>
    </alternativeName>
    <alternativeName>
        <fullName evidence="4">tRNA pseudouridylate synthase I</fullName>
    </alternativeName>
    <alternativeName>
        <fullName evidence="4">tRNA-uridine isomerase I</fullName>
    </alternativeName>
</protein>
<comment type="similarity">
    <text evidence="1 4 5">Belongs to the tRNA pseudouridine synthase TruA family.</text>
</comment>
<dbReference type="InterPro" id="IPR020097">
    <property type="entry name" value="PsdUridine_synth_TruA_a/b_dom"/>
</dbReference>
<comment type="caution">
    <text evidence="7">The sequence shown here is derived from an EMBL/GenBank/DDBJ whole genome shotgun (WGS) entry which is preliminary data.</text>
</comment>
<dbReference type="InterPro" id="IPR020095">
    <property type="entry name" value="PsdUridine_synth_TruA_C"/>
</dbReference>
<accession>A0ABN3AK86</accession>
<name>A0ABN3AK86_9MICO</name>
<feature type="domain" description="Pseudouridine synthase I TruA alpha/beta" evidence="6">
    <location>
        <begin position="142"/>
        <end position="243"/>
    </location>
</feature>
<evidence type="ECO:0000313" key="8">
    <source>
        <dbReference type="Proteomes" id="UP001501599"/>
    </source>
</evidence>
<evidence type="ECO:0000259" key="6">
    <source>
        <dbReference type="Pfam" id="PF01416"/>
    </source>
</evidence>
<evidence type="ECO:0000256" key="1">
    <source>
        <dbReference type="ARBA" id="ARBA00009375"/>
    </source>
</evidence>
<dbReference type="PANTHER" id="PTHR11142:SF0">
    <property type="entry name" value="TRNA PSEUDOURIDINE SYNTHASE-LIKE 1"/>
    <property type="match status" value="1"/>
</dbReference>
<keyword evidence="8" id="KW-1185">Reference proteome</keyword>
<evidence type="ECO:0000256" key="2">
    <source>
        <dbReference type="ARBA" id="ARBA00022694"/>
    </source>
</evidence>
<comment type="subunit">
    <text evidence="4">Homodimer.</text>
</comment>
<comment type="caution">
    <text evidence="4">Lacks conserved residue(s) required for the propagation of feature annotation.</text>
</comment>
<organism evidence="7 8">
    <name type="scientific">Agrococcus versicolor</name>
    <dbReference type="NCBI Taxonomy" id="501482"/>
    <lineage>
        <taxon>Bacteria</taxon>
        <taxon>Bacillati</taxon>
        <taxon>Actinomycetota</taxon>
        <taxon>Actinomycetes</taxon>
        <taxon>Micrococcales</taxon>
        <taxon>Microbacteriaceae</taxon>
        <taxon>Agrococcus</taxon>
    </lineage>
</organism>
<keyword evidence="2 4" id="KW-0819">tRNA processing</keyword>
<feature type="active site" description="Nucleophile" evidence="4">
    <location>
        <position position="52"/>
    </location>
</feature>